<dbReference type="InterPro" id="IPR051266">
    <property type="entry name" value="CLCR"/>
</dbReference>
<evidence type="ECO:0000313" key="3">
    <source>
        <dbReference type="EMBL" id="MCB8611239.1"/>
    </source>
</evidence>
<evidence type="ECO:0000259" key="2">
    <source>
        <dbReference type="PROSITE" id="PS50234"/>
    </source>
</evidence>
<dbReference type="Pfam" id="PF16403">
    <property type="entry name" value="Bact_surface_Ig-like"/>
    <property type="match status" value="1"/>
</dbReference>
<accession>A0AAW4VQ58</accession>
<dbReference type="SUPFAM" id="SSF53300">
    <property type="entry name" value="vWA-like"/>
    <property type="match status" value="1"/>
</dbReference>
<sequence length="487" mass="52566">MNLKRFTSFALAFILCFALAPVNADALASENDAVKNGYYDSSGQWVEGKLQQTLPEGIHSVNKTATPVADNTYEVTLEVVTKQKVESFTKKSATVLVLDTSKSMNDDSRLKTLKNSAAEFITTYAGKKENTGRYLAVVQFSTGTKVVLNWTDVSTEQGKKSAIDSIQALRANEGTNLQAGLKQASSLFKQSTVQEIQKENRNTVVLTDGAPTYYLEKCSGGIFTWTHTHVVIDGVIYDEKGSGSSGSQNIIDLTTKDAKVLKDESKVYTVCYGAQNQTTYKGGPLVSDFLADNIAQSPDTAFIAGKTEDLMKVFEAISESVVSGITGENLTVTDGSAPFVTVSNLPTTIQQDENGFTWKLTNATWDMNLIDLNIAPTITATDKVLTVGDTFDPKADVTASDKEDGDITANLEVVKNEVDTTKAGVYEVTYKVTDSQGASYTTTIQVTVNPKMETLNEAPIITATDKTITVGDTFDPKADVTASDKED</sequence>
<dbReference type="EMBL" id="JAJDKZ010000043">
    <property type="protein sequence ID" value="MCB8611239.1"/>
    <property type="molecule type" value="Genomic_DNA"/>
</dbReference>
<gene>
    <name evidence="3" type="ORF">LJD69_11620</name>
</gene>
<dbReference type="SMART" id="SM00327">
    <property type="entry name" value="VWA"/>
    <property type="match status" value="1"/>
</dbReference>
<name>A0AAW4VQ58_9FIRM</name>
<dbReference type="RefSeq" id="WP_227279996.1">
    <property type="nucleotide sequence ID" value="NZ_JAJDKR010000043.1"/>
</dbReference>
<evidence type="ECO:0000256" key="1">
    <source>
        <dbReference type="SAM" id="SignalP"/>
    </source>
</evidence>
<dbReference type="Gene3D" id="3.40.50.410">
    <property type="entry name" value="von Willebrand factor, type A domain"/>
    <property type="match status" value="1"/>
</dbReference>
<dbReference type="Gene3D" id="2.60.40.10">
    <property type="entry name" value="Immunoglobulins"/>
    <property type="match status" value="2"/>
</dbReference>
<dbReference type="CDD" id="cd00198">
    <property type="entry name" value="vWFA"/>
    <property type="match status" value="1"/>
</dbReference>
<evidence type="ECO:0000313" key="4">
    <source>
        <dbReference type="Proteomes" id="UP001198439"/>
    </source>
</evidence>
<dbReference type="InterPro" id="IPR036465">
    <property type="entry name" value="vWFA_dom_sf"/>
</dbReference>
<keyword evidence="1" id="KW-0732">Signal</keyword>
<organism evidence="3 4">
    <name type="scientific">Faecalibacillus faecis</name>
    <dbReference type="NCBI Taxonomy" id="1982628"/>
    <lineage>
        <taxon>Bacteria</taxon>
        <taxon>Bacillati</taxon>
        <taxon>Bacillota</taxon>
        <taxon>Erysipelotrichia</taxon>
        <taxon>Erysipelotrichales</taxon>
        <taxon>Coprobacillaceae</taxon>
        <taxon>Faecalibacillus</taxon>
    </lineage>
</organism>
<dbReference type="PANTHER" id="PTHR10579:SF43">
    <property type="entry name" value="ZINC FINGER (C3HC4-TYPE RING FINGER) FAMILY PROTEIN"/>
    <property type="match status" value="1"/>
</dbReference>
<feature type="domain" description="VWFA" evidence="2">
    <location>
        <begin position="93"/>
        <end position="317"/>
    </location>
</feature>
<dbReference type="InterPro" id="IPR032179">
    <property type="entry name" value="Cry22Aa_Ig-like"/>
</dbReference>
<dbReference type="PANTHER" id="PTHR10579">
    <property type="entry name" value="CALCIUM-ACTIVATED CHLORIDE CHANNEL REGULATOR"/>
    <property type="match status" value="1"/>
</dbReference>
<reference evidence="3" key="1">
    <citation type="submission" date="2021-10" db="EMBL/GenBank/DDBJ databases">
        <title>Collection of gut derived symbiotic bacterial strains cultured from healthy donors.</title>
        <authorList>
            <person name="Lin H."/>
            <person name="Littmann E."/>
            <person name="Kohout C."/>
            <person name="Pamer E.G."/>
        </authorList>
    </citation>
    <scope>NUCLEOTIDE SEQUENCE</scope>
    <source>
        <strain evidence="3">DFI.4.48</strain>
    </source>
</reference>
<dbReference type="PROSITE" id="PS50234">
    <property type="entry name" value="VWFA"/>
    <property type="match status" value="1"/>
</dbReference>
<proteinExistence type="predicted"/>
<feature type="non-terminal residue" evidence="3">
    <location>
        <position position="487"/>
    </location>
</feature>
<feature type="signal peptide" evidence="1">
    <location>
        <begin position="1"/>
        <end position="24"/>
    </location>
</feature>
<comment type="caution">
    <text evidence="3">The sequence shown here is derived from an EMBL/GenBank/DDBJ whole genome shotgun (WGS) entry which is preliminary data.</text>
</comment>
<feature type="chain" id="PRO_5043677764" evidence="1">
    <location>
        <begin position="25"/>
        <end position="487"/>
    </location>
</feature>
<dbReference type="InterPro" id="IPR002035">
    <property type="entry name" value="VWF_A"/>
</dbReference>
<dbReference type="Proteomes" id="UP001198439">
    <property type="component" value="Unassembled WGS sequence"/>
</dbReference>
<protein>
    <submittedName>
        <fullName evidence="3">VWA domain-containing protein</fullName>
    </submittedName>
</protein>
<dbReference type="AlphaFoldDB" id="A0AAW4VQ58"/>
<dbReference type="Pfam" id="PF13519">
    <property type="entry name" value="VWA_2"/>
    <property type="match status" value="1"/>
</dbReference>
<dbReference type="InterPro" id="IPR013783">
    <property type="entry name" value="Ig-like_fold"/>
</dbReference>